<sequence>MSLFKTLEENACESRPTDPVTPSVYAGSDRTQPRRKILPSSCGHVPEEDRTKLGLSSRQGRLLQYARIRKRTERRGNGADKVKSTAKSQQAAPEIPKYRTRGITSVAGCCRPWSPARLRPLSGAFIVGLAFNEQAERQIKAAVISRNPRLAGYPGASVI</sequence>
<evidence type="ECO:0000313" key="2">
    <source>
        <dbReference type="EMBL" id="KYM75510.1"/>
    </source>
</evidence>
<protein>
    <submittedName>
        <fullName evidence="2">Uncharacterized protein</fullName>
    </submittedName>
</protein>
<evidence type="ECO:0000313" key="3">
    <source>
        <dbReference type="Proteomes" id="UP000078540"/>
    </source>
</evidence>
<dbReference type="Proteomes" id="UP000078540">
    <property type="component" value="Unassembled WGS sequence"/>
</dbReference>
<keyword evidence="3" id="KW-1185">Reference proteome</keyword>
<dbReference type="AlphaFoldDB" id="A0A195AU09"/>
<feature type="region of interest" description="Disordered" evidence="1">
    <location>
        <begin position="1"/>
        <end position="54"/>
    </location>
</feature>
<reference evidence="2 3" key="1">
    <citation type="submission" date="2015-09" db="EMBL/GenBank/DDBJ databases">
        <title>Atta colombica WGS genome.</title>
        <authorList>
            <person name="Nygaard S."/>
            <person name="Hu H."/>
            <person name="Boomsma J."/>
            <person name="Zhang G."/>
        </authorList>
    </citation>
    <scope>NUCLEOTIDE SEQUENCE [LARGE SCALE GENOMIC DNA]</scope>
    <source>
        <strain evidence="2">Treedump-2</strain>
        <tissue evidence="2">Whole body</tissue>
    </source>
</reference>
<proteinExistence type="predicted"/>
<feature type="region of interest" description="Disordered" evidence="1">
    <location>
        <begin position="71"/>
        <end position="95"/>
    </location>
</feature>
<organism evidence="2 3">
    <name type="scientific">Atta colombica</name>
    <dbReference type="NCBI Taxonomy" id="520822"/>
    <lineage>
        <taxon>Eukaryota</taxon>
        <taxon>Metazoa</taxon>
        <taxon>Ecdysozoa</taxon>
        <taxon>Arthropoda</taxon>
        <taxon>Hexapoda</taxon>
        <taxon>Insecta</taxon>
        <taxon>Pterygota</taxon>
        <taxon>Neoptera</taxon>
        <taxon>Endopterygota</taxon>
        <taxon>Hymenoptera</taxon>
        <taxon>Apocrita</taxon>
        <taxon>Aculeata</taxon>
        <taxon>Formicoidea</taxon>
        <taxon>Formicidae</taxon>
        <taxon>Myrmicinae</taxon>
        <taxon>Atta</taxon>
    </lineage>
</organism>
<dbReference type="EMBL" id="KQ976745">
    <property type="protein sequence ID" value="KYM75510.1"/>
    <property type="molecule type" value="Genomic_DNA"/>
</dbReference>
<name>A0A195AU09_9HYME</name>
<gene>
    <name evidence="2" type="ORF">ALC53_14206</name>
</gene>
<accession>A0A195AU09</accession>
<feature type="compositionally biased region" description="Basic and acidic residues" evidence="1">
    <location>
        <begin position="74"/>
        <end position="83"/>
    </location>
</feature>
<evidence type="ECO:0000256" key="1">
    <source>
        <dbReference type="SAM" id="MobiDB-lite"/>
    </source>
</evidence>